<dbReference type="SUPFAM" id="SSF101908">
    <property type="entry name" value="Putative isomerase YbhE"/>
    <property type="match status" value="1"/>
</dbReference>
<keyword evidence="3" id="KW-1185">Reference proteome</keyword>
<proteinExistence type="predicted"/>
<sequence length="432" mass="47530">MWAPEPFDLARCPKKRVTVEVDSTPPSNFARSVKWSPDGSAILAQCENSSFRLYLSGEEDNILANSNQTTKVFSQASPVLDFTWFPTASVYDPASFCFAASVRECPVKLLDASDGRLRASYPIVDHRERQIAPHSLAFNLTAQRLYCGFENAIEVFDVSRPGEGTRIRTTPHKKSKDGLKGIVSALAFSPTYGAEESYFAAGSFTPSNNNIGLFSDSQDEPLMFLGGGPRAGVTQIQFNPAKPHILYASYRGSGTGSIFSWDIRSNIDIPIDIFETAGLAIAKTNQKLRFDVDLAGRMLGVGTISIFQFDTEVRSEERGMQINEPEFRTHKPTLQFKAHNDVTGSVAFHPFKPLLLSASGSRHFTSYEDTDPASDEDAERDPSKKTQHNRLQPKIFDSSVSIWNFANTPEMASSGSDVQEGQGGEDGILQVK</sequence>
<dbReference type="EMBL" id="MU157838">
    <property type="protein sequence ID" value="KAF9530773.1"/>
    <property type="molecule type" value="Genomic_DNA"/>
</dbReference>
<dbReference type="Proteomes" id="UP000807306">
    <property type="component" value="Unassembled WGS sequence"/>
</dbReference>
<reference evidence="2" key="1">
    <citation type="submission" date="2020-11" db="EMBL/GenBank/DDBJ databases">
        <authorList>
            <consortium name="DOE Joint Genome Institute"/>
            <person name="Ahrendt S."/>
            <person name="Riley R."/>
            <person name="Andreopoulos W."/>
            <person name="Labutti K."/>
            <person name="Pangilinan J."/>
            <person name="Ruiz-Duenas F.J."/>
            <person name="Barrasa J.M."/>
            <person name="Sanchez-Garcia M."/>
            <person name="Camarero S."/>
            <person name="Miyauchi S."/>
            <person name="Serrano A."/>
            <person name="Linde D."/>
            <person name="Babiker R."/>
            <person name="Drula E."/>
            <person name="Ayuso-Fernandez I."/>
            <person name="Pacheco R."/>
            <person name="Padilla G."/>
            <person name="Ferreira P."/>
            <person name="Barriuso J."/>
            <person name="Kellner H."/>
            <person name="Castanera R."/>
            <person name="Alfaro M."/>
            <person name="Ramirez L."/>
            <person name="Pisabarro A.G."/>
            <person name="Kuo A."/>
            <person name="Tritt A."/>
            <person name="Lipzen A."/>
            <person name="He G."/>
            <person name="Yan M."/>
            <person name="Ng V."/>
            <person name="Cullen D."/>
            <person name="Martin F."/>
            <person name="Rosso M.-N."/>
            <person name="Henrissat B."/>
            <person name="Hibbett D."/>
            <person name="Martinez A.T."/>
            <person name="Grigoriev I.V."/>
        </authorList>
    </citation>
    <scope>NUCLEOTIDE SEQUENCE</scope>
    <source>
        <strain evidence="2">CBS 506.95</strain>
    </source>
</reference>
<evidence type="ECO:0008006" key="4">
    <source>
        <dbReference type="Google" id="ProtNLM"/>
    </source>
</evidence>
<comment type="caution">
    <text evidence="2">The sequence shown here is derived from an EMBL/GenBank/DDBJ whole genome shotgun (WGS) entry which is preliminary data.</text>
</comment>
<accession>A0A9P6EKZ6</accession>
<evidence type="ECO:0000313" key="2">
    <source>
        <dbReference type="EMBL" id="KAF9530773.1"/>
    </source>
</evidence>
<feature type="compositionally biased region" description="Acidic residues" evidence="1">
    <location>
        <begin position="368"/>
        <end position="379"/>
    </location>
</feature>
<dbReference type="PANTHER" id="PTHR13211:SF0">
    <property type="entry name" value="TELOMERASE CAJAL BODY PROTEIN 1"/>
    <property type="match status" value="1"/>
</dbReference>
<name>A0A9P6EKZ6_9AGAR</name>
<feature type="compositionally biased region" description="Polar residues" evidence="1">
    <location>
        <begin position="407"/>
        <end position="419"/>
    </location>
</feature>
<dbReference type="SMART" id="SM00320">
    <property type="entry name" value="WD40"/>
    <property type="match status" value="3"/>
</dbReference>
<evidence type="ECO:0000313" key="3">
    <source>
        <dbReference type="Proteomes" id="UP000807306"/>
    </source>
</evidence>
<dbReference type="Gene3D" id="2.130.10.10">
    <property type="entry name" value="YVTN repeat-like/Quinoprotein amine dehydrogenase"/>
    <property type="match status" value="1"/>
</dbReference>
<protein>
    <recommendedName>
        <fullName evidence="4">Telomerase Cajal body protein 1</fullName>
    </recommendedName>
</protein>
<dbReference type="InterPro" id="IPR001680">
    <property type="entry name" value="WD40_rpt"/>
</dbReference>
<feature type="region of interest" description="Disordered" evidence="1">
    <location>
        <begin position="365"/>
        <end position="395"/>
    </location>
</feature>
<evidence type="ECO:0000256" key="1">
    <source>
        <dbReference type="SAM" id="MobiDB-lite"/>
    </source>
</evidence>
<feature type="region of interest" description="Disordered" evidence="1">
    <location>
        <begin position="407"/>
        <end position="432"/>
    </location>
</feature>
<dbReference type="AlphaFoldDB" id="A0A9P6EKZ6"/>
<dbReference type="InterPro" id="IPR051150">
    <property type="entry name" value="SWT21/TCAB1_mRNA_Telomere"/>
</dbReference>
<dbReference type="OrthoDB" id="239865at2759"/>
<dbReference type="InterPro" id="IPR015943">
    <property type="entry name" value="WD40/YVTN_repeat-like_dom_sf"/>
</dbReference>
<dbReference type="PANTHER" id="PTHR13211">
    <property type="entry name" value="TELOMERASE CAJAL BODY PROTEIN 1"/>
    <property type="match status" value="1"/>
</dbReference>
<gene>
    <name evidence="2" type="ORF">CPB83DRAFT_762561</name>
</gene>
<organism evidence="2 3">
    <name type="scientific">Crepidotus variabilis</name>
    <dbReference type="NCBI Taxonomy" id="179855"/>
    <lineage>
        <taxon>Eukaryota</taxon>
        <taxon>Fungi</taxon>
        <taxon>Dikarya</taxon>
        <taxon>Basidiomycota</taxon>
        <taxon>Agaricomycotina</taxon>
        <taxon>Agaricomycetes</taxon>
        <taxon>Agaricomycetidae</taxon>
        <taxon>Agaricales</taxon>
        <taxon>Agaricineae</taxon>
        <taxon>Crepidotaceae</taxon>
        <taxon>Crepidotus</taxon>
    </lineage>
</organism>